<proteinExistence type="predicted"/>
<dbReference type="RefSeq" id="WP_167490636.1">
    <property type="nucleotide sequence ID" value="NZ_CP046173.1"/>
</dbReference>
<dbReference type="AlphaFoldDB" id="A0A6G9ZCY0"/>
<dbReference type="InterPro" id="IPR000073">
    <property type="entry name" value="AB_hydrolase_1"/>
</dbReference>
<evidence type="ECO:0000313" key="3">
    <source>
        <dbReference type="Proteomes" id="UP000500953"/>
    </source>
</evidence>
<dbReference type="GO" id="GO:0016787">
    <property type="term" value="F:hydrolase activity"/>
    <property type="evidence" value="ECO:0007669"/>
    <property type="project" value="UniProtKB-KW"/>
</dbReference>
<evidence type="ECO:0000259" key="1">
    <source>
        <dbReference type="Pfam" id="PF12697"/>
    </source>
</evidence>
<feature type="domain" description="AB hydrolase-1" evidence="1">
    <location>
        <begin position="14"/>
        <end position="251"/>
    </location>
</feature>
<dbReference type="Proteomes" id="UP000500953">
    <property type="component" value="Chromosome"/>
</dbReference>
<dbReference type="SUPFAM" id="SSF53474">
    <property type="entry name" value="alpha/beta-Hydrolases"/>
    <property type="match status" value="1"/>
</dbReference>
<dbReference type="EMBL" id="CP046173">
    <property type="protein sequence ID" value="QIS23290.1"/>
    <property type="molecule type" value="Genomic_DNA"/>
</dbReference>
<sequence>MNLSHHRGGSGEPLVLVHGVGSRRQVWEPVVDTLARSFEVFAVDLPGFGETAPLARTTVDTLTDALAAFLAEQGLERPHLAGNSMGGMIALNLGARGLARSVTAFSPIGFWSTAGRAWCQRSLGGAKALGLRLRPALPAVLGNPVGRTAFLSLIVGKPWSLDTRVALDTVVGAIDAPGFDCALASFDDARLRDGGRLARIPVTVAWGDRDILLTYATQSRRARAWLPGARHVTLRGSGHTPFYDDPAGCAKILLDQLGAAPGPDQAKESRR</sequence>
<reference evidence="2 3" key="1">
    <citation type="journal article" date="2019" name="ACS Chem. Biol.">
        <title>Identification and Mobilization of a Cryptic Antibiotic Biosynthesis Gene Locus from a Human-Pathogenic Nocardia Isolate.</title>
        <authorList>
            <person name="Herisse M."/>
            <person name="Ishida K."/>
            <person name="Porter J.L."/>
            <person name="Howden B."/>
            <person name="Hertweck C."/>
            <person name="Stinear T.P."/>
            <person name="Pidot S.J."/>
        </authorList>
    </citation>
    <scope>NUCLEOTIDE SEQUENCE [LARGE SCALE GENOMIC DNA]</scope>
    <source>
        <strain evidence="2 3">AUSMDU00012715</strain>
    </source>
</reference>
<name>A0A6G9ZCY0_9NOCA</name>
<dbReference type="Pfam" id="PF12697">
    <property type="entry name" value="Abhydrolase_6"/>
    <property type="match status" value="1"/>
</dbReference>
<dbReference type="InterPro" id="IPR029058">
    <property type="entry name" value="AB_hydrolase_fold"/>
</dbReference>
<organism evidence="2 3">
    <name type="scientific">Nocardia terpenica</name>
    <dbReference type="NCBI Taxonomy" id="455432"/>
    <lineage>
        <taxon>Bacteria</taxon>
        <taxon>Bacillati</taxon>
        <taxon>Actinomycetota</taxon>
        <taxon>Actinomycetes</taxon>
        <taxon>Mycobacteriales</taxon>
        <taxon>Nocardiaceae</taxon>
        <taxon>Nocardia</taxon>
    </lineage>
</organism>
<dbReference type="PRINTS" id="PR00412">
    <property type="entry name" value="EPOXHYDRLASE"/>
</dbReference>
<gene>
    <name evidence="2" type="ORF">F6W96_38100</name>
</gene>
<accession>A0A6G9ZCY0</accession>
<dbReference type="PRINTS" id="PR00111">
    <property type="entry name" value="ABHYDROLASE"/>
</dbReference>
<dbReference type="PANTHER" id="PTHR46438:SF11">
    <property type="entry name" value="LIPASE-RELATED"/>
    <property type="match status" value="1"/>
</dbReference>
<dbReference type="InterPro" id="IPR000639">
    <property type="entry name" value="Epox_hydrolase-like"/>
</dbReference>
<evidence type="ECO:0000313" key="2">
    <source>
        <dbReference type="EMBL" id="QIS23290.1"/>
    </source>
</evidence>
<protein>
    <submittedName>
        <fullName evidence="2">Alpha/beta fold hydrolase</fullName>
    </submittedName>
</protein>
<keyword evidence="2" id="KW-0378">Hydrolase</keyword>
<dbReference type="Gene3D" id="3.40.50.1820">
    <property type="entry name" value="alpha/beta hydrolase"/>
    <property type="match status" value="1"/>
</dbReference>
<dbReference type="PANTHER" id="PTHR46438">
    <property type="entry name" value="ALPHA/BETA-HYDROLASES SUPERFAMILY PROTEIN"/>
    <property type="match status" value="1"/>
</dbReference>